<dbReference type="Proteomes" id="UP000324585">
    <property type="component" value="Unassembled WGS sequence"/>
</dbReference>
<evidence type="ECO:0000256" key="1">
    <source>
        <dbReference type="ARBA" id="ARBA00013172"/>
    </source>
</evidence>
<dbReference type="InterPro" id="IPR037143">
    <property type="entry name" value="4-PPantetheinyl_Trfase_dom_sf"/>
</dbReference>
<name>A0A5J4Z893_PORPP</name>
<organism evidence="5 6">
    <name type="scientific">Porphyridium purpureum</name>
    <name type="common">Red alga</name>
    <name type="synonym">Porphyridium cruentum</name>
    <dbReference type="NCBI Taxonomy" id="35688"/>
    <lineage>
        <taxon>Eukaryota</taxon>
        <taxon>Rhodophyta</taxon>
        <taxon>Bangiophyceae</taxon>
        <taxon>Porphyridiales</taxon>
        <taxon>Porphyridiaceae</taxon>
        <taxon>Porphyridium</taxon>
    </lineage>
</organism>
<feature type="domain" description="4'-phosphopantetheinyl transferase N-terminal" evidence="4">
    <location>
        <begin position="135"/>
        <end position="212"/>
    </location>
</feature>
<keyword evidence="6" id="KW-1185">Reference proteome</keyword>
<dbReference type="InterPro" id="IPR050559">
    <property type="entry name" value="P-Pant_transferase_sf"/>
</dbReference>
<dbReference type="PANTHER" id="PTHR12215:SF15">
    <property type="entry name" value="4'-PHOSPHOPANTETHEINYL TRANSFERASE SUPERFAMILY-RELATED"/>
    <property type="match status" value="1"/>
</dbReference>
<dbReference type="Pfam" id="PF22624">
    <property type="entry name" value="AASDHPPT_N"/>
    <property type="match status" value="1"/>
</dbReference>
<protein>
    <recommendedName>
        <fullName evidence="1">holo-[acyl-carrier-protein] synthase</fullName>
        <ecNumber evidence="1">2.7.8.7</ecNumber>
    </recommendedName>
</protein>
<dbReference type="Pfam" id="PF01648">
    <property type="entry name" value="ACPS"/>
    <property type="match status" value="1"/>
</dbReference>
<dbReference type="Gene3D" id="3.90.470.20">
    <property type="entry name" value="4'-phosphopantetheinyl transferase domain"/>
    <property type="match status" value="2"/>
</dbReference>
<dbReference type="InterPro" id="IPR055066">
    <property type="entry name" value="AASDHPPT_N"/>
</dbReference>
<comment type="caution">
    <text evidence="5">The sequence shown here is derived from an EMBL/GenBank/DDBJ whole genome shotgun (WGS) entry which is preliminary data.</text>
</comment>
<evidence type="ECO:0000313" key="6">
    <source>
        <dbReference type="Proteomes" id="UP000324585"/>
    </source>
</evidence>
<gene>
    <name evidence="5" type="ORF">FVE85_6502</name>
</gene>
<evidence type="ECO:0000313" key="5">
    <source>
        <dbReference type="EMBL" id="KAA8498917.1"/>
    </source>
</evidence>
<proteinExistence type="predicted"/>
<dbReference type="GO" id="GO:0008897">
    <property type="term" value="F:holo-[acyl-carrier-protein] synthase activity"/>
    <property type="evidence" value="ECO:0007669"/>
    <property type="project" value="UniProtKB-EC"/>
</dbReference>
<evidence type="ECO:0000259" key="3">
    <source>
        <dbReference type="Pfam" id="PF01648"/>
    </source>
</evidence>
<dbReference type="InterPro" id="IPR008278">
    <property type="entry name" value="4-PPantetheinyl_Trfase_dom"/>
</dbReference>
<dbReference type="PANTHER" id="PTHR12215">
    <property type="entry name" value="PHOSPHOPANTETHEINE TRANSFERASE"/>
    <property type="match status" value="1"/>
</dbReference>
<dbReference type="GO" id="GO:0000287">
    <property type="term" value="F:magnesium ion binding"/>
    <property type="evidence" value="ECO:0007669"/>
    <property type="project" value="InterPro"/>
</dbReference>
<dbReference type="EMBL" id="VRMN01000001">
    <property type="protein sequence ID" value="KAA8498917.1"/>
    <property type="molecule type" value="Genomic_DNA"/>
</dbReference>
<dbReference type="AlphaFoldDB" id="A0A5J4Z893"/>
<evidence type="ECO:0000259" key="4">
    <source>
        <dbReference type="Pfam" id="PF22624"/>
    </source>
</evidence>
<dbReference type="SUPFAM" id="SSF56214">
    <property type="entry name" value="4'-phosphopantetheinyl transferase"/>
    <property type="match status" value="2"/>
</dbReference>
<keyword evidence="2 5" id="KW-0808">Transferase</keyword>
<sequence length="362" mass="40527">MAAGPAMCCFALSDVFLSRSRSAYIRILQSVVQPKTVCPSHTRCRRTKVVAARTSHTSSALSVRQDVQDGCTVQIHERWSPAGRKGSQGAFREHLMSIEEQESGEVPEGTARVHIWQVPFSDLTEESLLAGMRIVDALSTQEREEAGRKPDSVFRRNFVVSRAFLRTVLDKYTEHDARELNIARETRGKPYLPDFPDICFNVCHTDEQFFVAVAHARSIGVDAESTQRRLSDPRQLARRWFSLADRQWLDQLAAQDVSPGSLSTAFLRVWTMKESYVKATGQGIARSFKSFTVAPRQEGYTCKEQAGEGDCEWCTVSFDSADARHIMGLTFAATTLPKRSSTLQRLSVFMCCGAHLFTKCGL</sequence>
<dbReference type="EC" id="2.7.8.7" evidence="1"/>
<feature type="domain" description="4'-phosphopantetheinyl transferase" evidence="3">
    <location>
        <begin position="218"/>
        <end position="319"/>
    </location>
</feature>
<accession>A0A5J4Z893</accession>
<dbReference type="GO" id="GO:0019878">
    <property type="term" value="P:lysine biosynthetic process via aminoadipic acid"/>
    <property type="evidence" value="ECO:0007669"/>
    <property type="project" value="TreeGrafter"/>
</dbReference>
<dbReference type="OrthoDB" id="26719at2759"/>
<reference evidence="6" key="1">
    <citation type="journal article" date="2019" name="Nat. Commun.">
        <title>Expansion of phycobilisome linker gene families in mesophilic red algae.</title>
        <authorList>
            <person name="Lee J."/>
            <person name="Kim D."/>
            <person name="Bhattacharya D."/>
            <person name="Yoon H.S."/>
        </authorList>
    </citation>
    <scope>NUCLEOTIDE SEQUENCE [LARGE SCALE GENOMIC DNA]</scope>
    <source>
        <strain evidence="6">CCMP 1328</strain>
    </source>
</reference>
<evidence type="ECO:0000256" key="2">
    <source>
        <dbReference type="ARBA" id="ARBA00022679"/>
    </source>
</evidence>
<dbReference type="GO" id="GO:0005829">
    <property type="term" value="C:cytosol"/>
    <property type="evidence" value="ECO:0007669"/>
    <property type="project" value="TreeGrafter"/>
</dbReference>